<evidence type="ECO:0000313" key="1">
    <source>
        <dbReference type="EnsemblMetazoa" id="Aqu2.1.18721_001"/>
    </source>
</evidence>
<dbReference type="InParanoid" id="A0A1X7TU05"/>
<protein>
    <submittedName>
        <fullName evidence="1">Uncharacterized protein</fullName>
    </submittedName>
</protein>
<dbReference type="AlphaFoldDB" id="A0A1X7TU05"/>
<name>A0A1X7TU05_AMPQE</name>
<proteinExistence type="predicted"/>
<reference evidence="1" key="1">
    <citation type="submission" date="2017-05" db="UniProtKB">
        <authorList>
            <consortium name="EnsemblMetazoa"/>
        </authorList>
    </citation>
    <scope>IDENTIFICATION</scope>
</reference>
<dbReference type="EnsemblMetazoa" id="Aqu2.1.18721_001">
    <property type="protein sequence ID" value="Aqu2.1.18721_001"/>
    <property type="gene ID" value="Aqu2.1.18721"/>
</dbReference>
<sequence length="134" mass="14927">MNISHALQSSDEAVNVKGETLPEEHMCTKLKLLLAMSFALLPIPAEAVDKVERGVLIDFKDLLHNNVTLFDTLQELGSSAPTSVQQMRDITDSLSRAYCFLSFVAVSVHDRDQGFNGIWQGHGKKSLRFRLGRL</sequence>
<accession>A0A1X7TU05</accession>
<organism evidence="1">
    <name type="scientific">Amphimedon queenslandica</name>
    <name type="common">Sponge</name>
    <dbReference type="NCBI Taxonomy" id="400682"/>
    <lineage>
        <taxon>Eukaryota</taxon>
        <taxon>Metazoa</taxon>
        <taxon>Porifera</taxon>
        <taxon>Demospongiae</taxon>
        <taxon>Heteroscleromorpha</taxon>
        <taxon>Haplosclerida</taxon>
        <taxon>Niphatidae</taxon>
        <taxon>Amphimedon</taxon>
    </lineage>
</organism>